<evidence type="ECO:0000256" key="4">
    <source>
        <dbReference type="ARBA" id="ARBA00013208"/>
    </source>
</evidence>
<evidence type="ECO:0000256" key="2">
    <source>
        <dbReference type="ARBA" id="ARBA00004401"/>
    </source>
</evidence>
<evidence type="ECO:0000256" key="1">
    <source>
        <dbReference type="ARBA" id="ARBA00000677"/>
    </source>
</evidence>
<sequence length="187" mass="20944">MRRLCRLAEKQRERLRGGRFWRQLDFFVSLAFLAVLALGIRAFLAEPIRVDGNSMAPTLLNGEHMFVEKVSRWFEPPARGDVIICYYPGYTETCVKRVVATGGETVEVRGGMVYIDGSPLDESAYWRGAIYGDFGPVTVPEGEVFVMGDNRNASKDSRNASVGTIPLWRIVGRVRAVFLPPGSARWL</sequence>
<dbReference type="Pfam" id="PF10502">
    <property type="entry name" value="Peptidase_S26"/>
    <property type="match status" value="1"/>
</dbReference>
<evidence type="ECO:0000256" key="7">
    <source>
        <dbReference type="PIRSR" id="PIRSR600223-1"/>
    </source>
</evidence>
<evidence type="ECO:0000313" key="11">
    <source>
        <dbReference type="EMBL" id="HIU94465.1"/>
    </source>
</evidence>
<name>A0A9D1ST84_9FIRM</name>
<evidence type="ECO:0000256" key="5">
    <source>
        <dbReference type="ARBA" id="ARBA00022670"/>
    </source>
</evidence>
<dbReference type="InterPro" id="IPR019758">
    <property type="entry name" value="Pept_S26A_signal_pept_1_CS"/>
</dbReference>
<evidence type="ECO:0000313" key="12">
    <source>
        <dbReference type="Proteomes" id="UP000824128"/>
    </source>
</evidence>
<dbReference type="SUPFAM" id="SSF51306">
    <property type="entry name" value="LexA/Signal peptidase"/>
    <property type="match status" value="1"/>
</dbReference>
<evidence type="ECO:0000256" key="8">
    <source>
        <dbReference type="RuleBase" id="RU003993"/>
    </source>
</evidence>
<dbReference type="PROSITE" id="PS00501">
    <property type="entry name" value="SPASE_I_1"/>
    <property type="match status" value="1"/>
</dbReference>
<feature type="domain" description="Peptidase S26" evidence="10">
    <location>
        <begin position="25"/>
        <end position="178"/>
    </location>
</feature>
<dbReference type="EMBL" id="DVNZ01000150">
    <property type="protein sequence ID" value="HIU94465.1"/>
    <property type="molecule type" value="Genomic_DNA"/>
</dbReference>
<keyword evidence="6 8" id="KW-0378">Hydrolase</keyword>
<dbReference type="InterPro" id="IPR036286">
    <property type="entry name" value="LexA/Signal_pep-like_sf"/>
</dbReference>
<reference evidence="11" key="1">
    <citation type="submission" date="2020-10" db="EMBL/GenBank/DDBJ databases">
        <authorList>
            <person name="Gilroy R."/>
        </authorList>
    </citation>
    <scope>NUCLEOTIDE SEQUENCE</scope>
    <source>
        <strain evidence="11">ChiGjej2B2-16831</strain>
    </source>
</reference>
<gene>
    <name evidence="11" type="primary">lepB</name>
    <name evidence="11" type="ORF">IAD24_04825</name>
</gene>
<dbReference type="InterPro" id="IPR019756">
    <property type="entry name" value="Pept_S26A_signal_pept_1_Ser-AS"/>
</dbReference>
<keyword evidence="8" id="KW-0812">Transmembrane</keyword>
<comment type="similarity">
    <text evidence="3 9">Belongs to the peptidase S26 family.</text>
</comment>
<keyword evidence="8" id="KW-1133">Transmembrane helix</keyword>
<dbReference type="GO" id="GO:0006465">
    <property type="term" value="P:signal peptide processing"/>
    <property type="evidence" value="ECO:0007669"/>
    <property type="project" value="InterPro"/>
</dbReference>
<dbReference type="AlphaFoldDB" id="A0A9D1ST84"/>
<keyword evidence="5 8" id="KW-0645">Protease</keyword>
<dbReference type="InterPro" id="IPR019533">
    <property type="entry name" value="Peptidase_S26"/>
</dbReference>
<dbReference type="Proteomes" id="UP000824128">
    <property type="component" value="Unassembled WGS sequence"/>
</dbReference>
<dbReference type="EC" id="3.4.21.89" evidence="4 8"/>
<comment type="catalytic activity">
    <reaction evidence="1 8">
        <text>Cleavage of hydrophobic, N-terminal signal or leader sequences from secreted and periplasmic proteins.</text>
        <dbReference type="EC" id="3.4.21.89"/>
    </reaction>
</comment>
<dbReference type="GO" id="GO:0005886">
    <property type="term" value="C:plasma membrane"/>
    <property type="evidence" value="ECO:0007669"/>
    <property type="project" value="UniProtKB-SubCell"/>
</dbReference>
<evidence type="ECO:0000256" key="6">
    <source>
        <dbReference type="ARBA" id="ARBA00022801"/>
    </source>
</evidence>
<dbReference type="PANTHER" id="PTHR43390">
    <property type="entry name" value="SIGNAL PEPTIDASE I"/>
    <property type="match status" value="1"/>
</dbReference>
<dbReference type="InterPro" id="IPR000223">
    <property type="entry name" value="Pept_S26A_signal_pept_1"/>
</dbReference>
<evidence type="ECO:0000256" key="9">
    <source>
        <dbReference type="RuleBase" id="RU362042"/>
    </source>
</evidence>
<dbReference type="InterPro" id="IPR019757">
    <property type="entry name" value="Pept_S26A_signal_pept_1_Lys-AS"/>
</dbReference>
<dbReference type="PRINTS" id="PR00727">
    <property type="entry name" value="LEADERPTASE"/>
</dbReference>
<dbReference type="PANTHER" id="PTHR43390:SF1">
    <property type="entry name" value="CHLOROPLAST PROCESSING PEPTIDASE"/>
    <property type="match status" value="1"/>
</dbReference>
<dbReference type="GO" id="GO:0009003">
    <property type="term" value="F:signal peptidase activity"/>
    <property type="evidence" value="ECO:0007669"/>
    <property type="project" value="UniProtKB-EC"/>
</dbReference>
<protein>
    <recommendedName>
        <fullName evidence="4 8">Signal peptidase I</fullName>
        <ecNumber evidence="4 8">3.4.21.89</ecNumber>
    </recommendedName>
</protein>
<evidence type="ECO:0000259" key="10">
    <source>
        <dbReference type="Pfam" id="PF10502"/>
    </source>
</evidence>
<accession>A0A9D1ST84</accession>
<feature type="active site" evidence="7">
    <location>
        <position position="54"/>
    </location>
</feature>
<proteinExistence type="inferred from homology"/>
<feature type="transmembrane region" description="Helical" evidence="8">
    <location>
        <begin position="20"/>
        <end position="44"/>
    </location>
</feature>
<reference evidence="11" key="2">
    <citation type="journal article" date="2021" name="PeerJ">
        <title>Extensive microbial diversity within the chicken gut microbiome revealed by metagenomics and culture.</title>
        <authorList>
            <person name="Gilroy R."/>
            <person name="Ravi A."/>
            <person name="Getino M."/>
            <person name="Pursley I."/>
            <person name="Horton D.L."/>
            <person name="Alikhan N.F."/>
            <person name="Baker D."/>
            <person name="Gharbi K."/>
            <person name="Hall N."/>
            <person name="Watson M."/>
            <person name="Adriaenssens E.M."/>
            <person name="Foster-Nyarko E."/>
            <person name="Jarju S."/>
            <person name="Secka A."/>
            <person name="Antonio M."/>
            <person name="Oren A."/>
            <person name="Chaudhuri R.R."/>
            <person name="La Ragione R."/>
            <person name="Hildebrand F."/>
            <person name="Pallen M.J."/>
        </authorList>
    </citation>
    <scope>NUCLEOTIDE SEQUENCE</scope>
    <source>
        <strain evidence="11">ChiGjej2B2-16831</strain>
    </source>
</reference>
<dbReference type="NCBIfam" id="TIGR02227">
    <property type="entry name" value="sigpep_I_bact"/>
    <property type="match status" value="1"/>
</dbReference>
<organism evidence="11 12">
    <name type="scientific">Candidatus Aphodomorpha intestinavium</name>
    <dbReference type="NCBI Taxonomy" id="2840672"/>
    <lineage>
        <taxon>Bacteria</taxon>
        <taxon>Bacillati</taxon>
        <taxon>Bacillota</taxon>
        <taxon>Clostridia</taxon>
        <taxon>Eubacteriales</taxon>
        <taxon>Candidatus Aphodomorpha</taxon>
    </lineage>
</organism>
<dbReference type="CDD" id="cd06530">
    <property type="entry name" value="S26_SPase_I"/>
    <property type="match status" value="1"/>
</dbReference>
<dbReference type="Gene3D" id="2.10.109.10">
    <property type="entry name" value="Umud Fragment, subunit A"/>
    <property type="match status" value="1"/>
</dbReference>
<dbReference type="PROSITE" id="PS00760">
    <property type="entry name" value="SPASE_I_2"/>
    <property type="match status" value="1"/>
</dbReference>
<comment type="caution">
    <text evidence="11">The sequence shown here is derived from an EMBL/GenBank/DDBJ whole genome shotgun (WGS) entry which is preliminary data.</text>
</comment>
<feature type="active site" evidence="7">
    <location>
        <position position="96"/>
    </location>
</feature>
<dbReference type="GO" id="GO:0004252">
    <property type="term" value="F:serine-type endopeptidase activity"/>
    <property type="evidence" value="ECO:0007669"/>
    <property type="project" value="InterPro"/>
</dbReference>
<dbReference type="PROSITE" id="PS00761">
    <property type="entry name" value="SPASE_I_3"/>
    <property type="match status" value="1"/>
</dbReference>
<keyword evidence="8" id="KW-0472">Membrane</keyword>
<evidence type="ECO:0000256" key="3">
    <source>
        <dbReference type="ARBA" id="ARBA00009370"/>
    </source>
</evidence>
<comment type="subcellular location">
    <subcellularLocation>
        <location evidence="2">Cell membrane</location>
        <topology evidence="2">Single-pass type II membrane protein</topology>
    </subcellularLocation>
    <subcellularLocation>
        <location evidence="9">Membrane</location>
        <topology evidence="9">Single-pass type II membrane protein</topology>
    </subcellularLocation>
</comment>